<sequence length="114" mass="12912">MTSEKKRDIALKAMEDTKVERAEVLDVQSKTPVADYFIVGTGTSDRHVRSIADAVEEAFKSQGVAPLGREGERTGWVLLDYGDVIVHVMREEQRQFYDLESLWKTREADPNLLA</sequence>
<dbReference type="NCBIfam" id="TIGR00090">
    <property type="entry name" value="rsfS_iojap_ybeB"/>
    <property type="match status" value="1"/>
</dbReference>
<dbReference type="AlphaFoldDB" id="A0A809SF43"/>
<dbReference type="Pfam" id="PF02410">
    <property type="entry name" value="RsfS"/>
    <property type="match status" value="1"/>
</dbReference>
<comment type="subcellular location">
    <subcellularLocation>
        <location evidence="2">Cytoplasm</location>
    </subcellularLocation>
</comment>
<dbReference type="Proteomes" id="UP000662873">
    <property type="component" value="Chromosome"/>
</dbReference>
<dbReference type="GO" id="GO:0017148">
    <property type="term" value="P:negative regulation of translation"/>
    <property type="evidence" value="ECO:0007669"/>
    <property type="project" value="UniProtKB-UniRule"/>
</dbReference>
<dbReference type="GO" id="GO:0042256">
    <property type="term" value="P:cytosolic ribosome assembly"/>
    <property type="evidence" value="ECO:0007669"/>
    <property type="project" value="UniProtKB-UniRule"/>
</dbReference>
<evidence type="ECO:0000313" key="4">
    <source>
        <dbReference type="Proteomes" id="UP000662873"/>
    </source>
</evidence>
<name>A0A809SF43_9BACT</name>
<accession>A0A809SF43</accession>
<dbReference type="GO" id="GO:0005737">
    <property type="term" value="C:cytoplasm"/>
    <property type="evidence" value="ECO:0007669"/>
    <property type="project" value="UniProtKB-SubCell"/>
</dbReference>
<dbReference type="GO" id="GO:0090071">
    <property type="term" value="P:negative regulation of ribosome biogenesis"/>
    <property type="evidence" value="ECO:0007669"/>
    <property type="project" value="UniProtKB-UniRule"/>
</dbReference>
<gene>
    <name evidence="2" type="primary">rsfS</name>
    <name evidence="3" type="ORF">NPRO_20790</name>
</gene>
<dbReference type="SUPFAM" id="SSF81301">
    <property type="entry name" value="Nucleotidyltransferase"/>
    <property type="match status" value="1"/>
</dbReference>
<comment type="subunit">
    <text evidence="2">Interacts with ribosomal protein uL14 (rplN).</text>
</comment>
<proteinExistence type="inferred from homology"/>
<protein>
    <recommendedName>
        <fullName evidence="2">Ribosomal silencing factor RsfS</fullName>
    </recommendedName>
</protein>
<comment type="function">
    <text evidence="2">Functions as a ribosomal silencing factor. Interacts with ribosomal protein uL14 (rplN), blocking formation of intersubunit bridge B8. Prevents association of the 30S and 50S ribosomal subunits and the formation of functional ribosomes, thus repressing translation.</text>
</comment>
<evidence type="ECO:0000313" key="3">
    <source>
        <dbReference type="EMBL" id="BBO24484.1"/>
    </source>
</evidence>
<dbReference type="PANTHER" id="PTHR21043">
    <property type="entry name" value="IOJAP SUPERFAMILY ORTHOLOG"/>
    <property type="match status" value="1"/>
</dbReference>
<organism evidence="3 4">
    <name type="scientific">Candidatus Nitrosymbiomonas proteolyticus</name>
    <dbReference type="NCBI Taxonomy" id="2608984"/>
    <lineage>
        <taxon>Bacteria</taxon>
        <taxon>Bacillati</taxon>
        <taxon>Armatimonadota</taxon>
        <taxon>Armatimonadota incertae sedis</taxon>
        <taxon>Candidatus Nitrosymbiomonas</taxon>
    </lineage>
</organism>
<evidence type="ECO:0000256" key="1">
    <source>
        <dbReference type="ARBA" id="ARBA00010574"/>
    </source>
</evidence>
<reference evidence="3" key="1">
    <citation type="journal article" name="DNA Res.">
        <title>The physiological potential of anammox bacteria as revealed by their core genome structure.</title>
        <authorList>
            <person name="Okubo T."/>
            <person name="Toyoda A."/>
            <person name="Fukuhara K."/>
            <person name="Uchiyama I."/>
            <person name="Harigaya Y."/>
            <person name="Kuroiwa M."/>
            <person name="Suzuki T."/>
            <person name="Murakami Y."/>
            <person name="Suwa Y."/>
            <person name="Takami H."/>
        </authorList>
    </citation>
    <scope>NUCLEOTIDE SEQUENCE</scope>
    <source>
        <strain evidence="3">317325-2</strain>
    </source>
</reference>
<dbReference type="Gene3D" id="3.30.460.10">
    <property type="entry name" value="Beta Polymerase, domain 2"/>
    <property type="match status" value="1"/>
</dbReference>
<dbReference type="EMBL" id="AP021858">
    <property type="protein sequence ID" value="BBO24484.1"/>
    <property type="molecule type" value="Genomic_DNA"/>
</dbReference>
<keyword evidence="2" id="KW-0678">Repressor</keyword>
<dbReference type="HAMAP" id="MF_01477">
    <property type="entry name" value="Iojap_RsfS"/>
    <property type="match status" value="1"/>
</dbReference>
<keyword evidence="2" id="KW-0963">Cytoplasm</keyword>
<dbReference type="InterPro" id="IPR004394">
    <property type="entry name" value="Iojap/RsfS/C7orf30"/>
</dbReference>
<keyword evidence="2" id="KW-0810">Translation regulation</keyword>
<dbReference type="GO" id="GO:0043023">
    <property type="term" value="F:ribosomal large subunit binding"/>
    <property type="evidence" value="ECO:0007669"/>
    <property type="project" value="TreeGrafter"/>
</dbReference>
<evidence type="ECO:0000256" key="2">
    <source>
        <dbReference type="HAMAP-Rule" id="MF_01477"/>
    </source>
</evidence>
<dbReference type="InterPro" id="IPR043519">
    <property type="entry name" value="NT_sf"/>
</dbReference>
<comment type="similarity">
    <text evidence="1 2">Belongs to the Iojap/RsfS family.</text>
</comment>
<dbReference type="PANTHER" id="PTHR21043:SF0">
    <property type="entry name" value="MITOCHONDRIAL ASSEMBLY OF RIBOSOMAL LARGE SUBUNIT PROTEIN 1"/>
    <property type="match status" value="1"/>
</dbReference>
<dbReference type="KEGG" id="npy:NPRO_20790"/>